<gene>
    <name evidence="2" type="ORF">CICLE_v10003672mg</name>
</gene>
<proteinExistence type="predicted"/>
<dbReference type="InParanoid" id="V4T9Q1"/>
<keyword evidence="1" id="KW-0472">Membrane</keyword>
<keyword evidence="1" id="KW-0812">Transmembrane</keyword>
<feature type="transmembrane region" description="Helical" evidence="1">
    <location>
        <begin position="42"/>
        <end position="64"/>
    </location>
</feature>
<accession>V4T9Q1</accession>
<sequence>MAGQKSLIKVFIFLFSGGDGTGIILLLFFVTPALPLLVSGVFLPSFFFLVFLFFSPTLTLAVLVRYQIFNDSQSRCLRAKKGKQKVQSIETHQFYIHGTLIS</sequence>
<keyword evidence="1" id="KW-1133">Transmembrane helix</keyword>
<reference evidence="2 3" key="1">
    <citation type="submission" date="2013-10" db="EMBL/GenBank/DDBJ databases">
        <authorList>
            <consortium name="International Citrus Genome Consortium"/>
            <person name="Jenkins J."/>
            <person name="Schmutz J."/>
            <person name="Prochnik S."/>
            <person name="Rokhsar D."/>
            <person name="Gmitter F."/>
            <person name="Ollitrault P."/>
            <person name="Machado M."/>
            <person name="Talon M."/>
            <person name="Wincker P."/>
            <person name="Jaillon O."/>
            <person name="Morgante M."/>
        </authorList>
    </citation>
    <scope>NUCLEOTIDE SEQUENCE</scope>
    <source>
        <strain evidence="3">cv. Clemenules</strain>
    </source>
</reference>
<evidence type="ECO:0000256" key="1">
    <source>
        <dbReference type="SAM" id="Phobius"/>
    </source>
</evidence>
<dbReference type="Gramene" id="ESR48215">
    <property type="protein sequence ID" value="ESR48215"/>
    <property type="gene ID" value="CICLE_v10003672mg"/>
</dbReference>
<name>V4T9Q1_CITCL</name>
<dbReference type="EMBL" id="KI536799">
    <property type="protein sequence ID" value="ESR48215.1"/>
    <property type="molecule type" value="Genomic_DNA"/>
</dbReference>
<organism evidence="2 3">
    <name type="scientific">Citrus clementina</name>
    <name type="common">Clementine</name>
    <name type="synonym">Citrus deliciosa x Citrus sinensis</name>
    <dbReference type="NCBI Taxonomy" id="85681"/>
    <lineage>
        <taxon>Eukaryota</taxon>
        <taxon>Viridiplantae</taxon>
        <taxon>Streptophyta</taxon>
        <taxon>Embryophyta</taxon>
        <taxon>Tracheophyta</taxon>
        <taxon>Spermatophyta</taxon>
        <taxon>Magnoliopsida</taxon>
        <taxon>eudicotyledons</taxon>
        <taxon>Gunneridae</taxon>
        <taxon>Pentapetalae</taxon>
        <taxon>rosids</taxon>
        <taxon>malvids</taxon>
        <taxon>Sapindales</taxon>
        <taxon>Rutaceae</taxon>
        <taxon>Aurantioideae</taxon>
        <taxon>Citrus</taxon>
    </lineage>
</organism>
<dbReference type="KEGG" id="cic:CICLE_v10003672mg"/>
<feature type="transmembrane region" description="Helical" evidence="1">
    <location>
        <begin position="7"/>
        <end position="30"/>
    </location>
</feature>
<evidence type="ECO:0000313" key="2">
    <source>
        <dbReference type="EMBL" id="ESR48215.1"/>
    </source>
</evidence>
<evidence type="ECO:0000313" key="3">
    <source>
        <dbReference type="Proteomes" id="UP000030687"/>
    </source>
</evidence>
<keyword evidence="3" id="KW-1185">Reference proteome</keyword>
<dbReference type="Proteomes" id="UP000030687">
    <property type="component" value="Unassembled WGS sequence"/>
</dbReference>
<dbReference type="AlphaFoldDB" id="V4T9Q1"/>
<protein>
    <submittedName>
        <fullName evidence="2">Uncharacterized protein</fullName>
    </submittedName>
</protein>